<evidence type="ECO:0000313" key="2">
    <source>
        <dbReference type="EMBL" id="ORB43253.1"/>
    </source>
</evidence>
<proteinExistence type="predicted"/>
<organism evidence="2 3">
    <name type="scientific">Mycobacterium paraseoulense</name>
    <dbReference type="NCBI Taxonomy" id="590652"/>
    <lineage>
        <taxon>Bacteria</taxon>
        <taxon>Bacillati</taxon>
        <taxon>Actinomycetota</taxon>
        <taxon>Actinomycetes</taxon>
        <taxon>Mycobacteriales</taxon>
        <taxon>Mycobacteriaceae</taxon>
        <taxon>Mycobacterium</taxon>
    </lineage>
</organism>
<accession>A0A1X0ICU7</accession>
<sequence>MLGTNGVHGVSHPRVDDRAGVPPGTASFYFRTRKALLHAAAARVAELDVADFSRMAELAEDPAAQFTGTAGLARIVMYVNSEPWLTRAKARYELALLAGRDPELATTLDESAQRLYTLARDVVAHWHPDGSAPDPALVEDQAIATLALINGIMLTFVAGQPAVDSADHLDRLIQGVIAGVAVVRERGAGCEG</sequence>
<reference evidence="2 3" key="1">
    <citation type="submission" date="2017-02" db="EMBL/GenBank/DDBJ databases">
        <title>The new phylogeny of genus Mycobacterium.</title>
        <authorList>
            <person name="Tortoli E."/>
            <person name="Trovato A."/>
            <person name="Cirillo D.M."/>
        </authorList>
    </citation>
    <scope>NUCLEOTIDE SEQUENCE [LARGE SCALE GENOMIC DNA]</scope>
    <source>
        <strain evidence="2 3">DSM 45000</strain>
    </source>
</reference>
<protein>
    <submittedName>
        <fullName evidence="2">TetR family transcriptional regulator</fullName>
    </submittedName>
</protein>
<dbReference type="Gene3D" id="1.10.357.10">
    <property type="entry name" value="Tetracycline Repressor, domain 2"/>
    <property type="match status" value="1"/>
</dbReference>
<name>A0A1X0ICU7_9MYCO</name>
<dbReference type="EMBL" id="MVIE01000008">
    <property type="protein sequence ID" value="ORB43253.1"/>
    <property type="molecule type" value="Genomic_DNA"/>
</dbReference>
<evidence type="ECO:0000259" key="1">
    <source>
        <dbReference type="Pfam" id="PF17940"/>
    </source>
</evidence>
<evidence type="ECO:0000313" key="3">
    <source>
        <dbReference type="Proteomes" id="UP000192513"/>
    </source>
</evidence>
<keyword evidence="3" id="KW-1185">Reference proteome</keyword>
<dbReference type="InterPro" id="IPR036271">
    <property type="entry name" value="Tet_transcr_reg_TetR-rel_C_sf"/>
</dbReference>
<dbReference type="Proteomes" id="UP000192513">
    <property type="component" value="Unassembled WGS sequence"/>
</dbReference>
<feature type="domain" description="Tetracyclin repressor-like C-terminal group 31" evidence="1">
    <location>
        <begin position="72"/>
        <end position="178"/>
    </location>
</feature>
<dbReference type="SUPFAM" id="SSF48498">
    <property type="entry name" value="Tetracyclin repressor-like, C-terminal domain"/>
    <property type="match status" value="1"/>
</dbReference>
<comment type="caution">
    <text evidence="2">The sequence shown here is derived from an EMBL/GenBank/DDBJ whole genome shotgun (WGS) entry which is preliminary data.</text>
</comment>
<dbReference type="RefSeq" id="WP_083171332.1">
    <property type="nucleotide sequence ID" value="NZ_AP022619.1"/>
</dbReference>
<dbReference type="Pfam" id="PF17940">
    <property type="entry name" value="TetR_C_31"/>
    <property type="match status" value="1"/>
</dbReference>
<dbReference type="InterPro" id="IPR041583">
    <property type="entry name" value="TetR_C_31"/>
</dbReference>
<dbReference type="OrthoDB" id="7506349at2"/>
<dbReference type="InterPro" id="IPR009057">
    <property type="entry name" value="Homeodomain-like_sf"/>
</dbReference>
<dbReference type="STRING" id="590652.BST39_09195"/>
<dbReference type="AlphaFoldDB" id="A0A1X0ICU7"/>
<dbReference type="SUPFAM" id="SSF46689">
    <property type="entry name" value="Homeodomain-like"/>
    <property type="match status" value="1"/>
</dbReference>
<gene>
    <name evidence="2" type="ORF">BST39_09195</name>
</gene>